<feature type="domain" description="RNA polymerase beta subunit protrusion" evidence="8">
    <location>
        <begin position="22"/>
        <end position="76"/>
    </location>
</feature>
<dbReference type="EC" id="2.7.7.6" evidence="2"/>
<evidence type="ECO:0000256" key="7">
    <source>
        <dbReference type="SAM" id="Phobius"/>
    </source>
</evidence>
<dbReference type="GO" id="GO:0000428">
    <property type="term" value="C:DNA-directed RNA polymerase complex"/>
    <property type="evidence" value="ECO:0007669"/>
    <property type="project" value="UniProtKB-KW"/>
</dbReference>
<evidence type="ECO:0000313" key="10">
    <source>
        <dbReference type="Proteomes" id="UP001280121"/>
    </source>
</evidence>
<keyword evidence="7" id="KW-0472">Membrane</keyword>
<dbReference type="GO" id="GO:0006351">
    <property type="term" value="P:DNA-templated transcription"/>
    <property type="evidence" value="ECO:0007669"/>
    <property type="project" value="InterPro"/>
</dbReference>
<evidence type="ECO:0000256" key="2">
    <source>
        <dbReference type="ARBA" id="ARBA00012418"/>
    </source>
</evidence>
<protein>
    <recommendedName>
        <fullName evidence="2">DNA-directed RNA polymerase</fullName>
        <ecNumber evidence="2">2.7.7.6</ecNumber>
    </recommendedName>
</protein>
<feature type="transmembrane region" description="Helical" evidence="7">
    <location>
        <begin position="12"/>
        <end position="42"/>
    </location>
</feature>
<evidence type="ECO:0000256" key="3">
    <source>
        <dbReference type="ARBA" id="ARBA00022478"/>
    </source>
</evidence>
<dbReference type="Gene3D" id="3.90.1100.10">
    <property type="match status" value="1"/>
</dbReference>
<accession>A0AAD9TYA9</accession>
<dbReference type="SUPFAM" id="SSF64484">
    <property type="entry name" value="beta and beta-prime subunits of DNA dependent RNA-polymerase"/>
    <property type="match status" value="1"/>
</dbReference>
<keyword evidence="4" id="KW-0808">Transferase</keyword>
<keyword evidence="5" id="KW-0548">Nucleotidyltransferase</keyword>
<evidence type="ECO:0000256" key="4">
    <source>
        <dbReference type="ARBA" id="ARBA00022679"/>
    </source>
</evidence>
<organism evidence="9 10">
    <name type="scientific">Dipteronia dyeriana</name>
    <dbReference type="NCBI Taxonomy" id="168575"/>
    <lineage>
        <taxon>Eukaryota</taxon>
        <taxon>Viridiplantae</taxon>
        <taxon>Streptophyta</taxon>
        <taxon>Embryophyta</taxon>
        <taxon>Tracheophyta</taxon>
        <taxon>Spermatophyta</taxon>
        <taxon>Magnoliopsida</taxon>
        <taxon>eudicotyledons</taxon>
        <taxon>Gunneridae</taxon>
        <taxon>Pentapetalae</taxon>
        <taxon>rosids</taxon>
        <taxon>malvids</taxon>
        <taxon>Sapindales</taxon>
        <taxon>Sapindaceae</taxon>
        <taxon>Hippocastanoideae</taxon>
        <taxon>Acereae</taxon>
        <taxon>Dipteronia</taxon>
    </lineage>
</organism>
<dbReference type="GO" id="GO:0003899">
    <property type="term" value="F:DNA-directed RNA polymerase activity"/>
    <property type="evidence" value="ECO:0007669"/>
    <property type="project" value="UniProtKB-EC"/>
</dbReference>
<evidence type="ECO:0000256" key="1">
    <source>
        <dbReference type="ARBA" id="ARBA00006835"/>
    </source>
</evidence>
<sequence length="145" mass="16725">MFLVLCGHHAFWILYSVFFLRSSIVIGEMPIMLCSCFCILHGKDEAELARLGECPLDPGGYFIIKGTEKVLLIQEHISYNQVFVDTRQKEQVSSWFSLTPFPNLFFGISCAYIFLFSIESLVFLLCMPMEPQFTFFLINPMLAER</sequence>
<dbReference type="AlphaFoldDB" id="A0AAD9TYA9"/>
<name>A0AAD9TYA9_9ROSI</name>
<keyword evidence="6" id="KW-0804">Transcription</keyword>
<reference evidence="9" key="1">
    <citation type="journal article" date="2023" name="Plant J.">
        <title>Genome sequences and population genomics provide insights into the demographic history, inbreeding, and mutation load of two 'living fossil' tree species of Dipteronia.</title>
        <authorList>
            <person name="Feng Y."/>
            <person name="Comes H.P."/>
            <person name="Chen J."/>
            <person name="Zhu S."/>
            <person name="Lu R."/>
            <person name="Zhang X."/>
            <person name="Li P."/>
            <person name="Qiu J."/>
            <person name="Olsen K.M."/>
            <person name="Qiu Y."/>
        </authorList>
    </citation>
    <scope>NUCLEOTIDE SEQUENCE</scope>
    <source>
        <strain evidence="9">KIB01</strain>
    </source>
</reference>
<proteinExistence type="inferred from homology"/>
<keyword evidence="3" id="KW-0240">DNA-directed RNA polymerase</keyword>
<evidence type="ECO:0000313" key="9">
    <source>
        <dbReference type="EMBL" id="KAK2643990.1"/>
    </source>
</evidence>
<keyword evidence="10" id="KW-1185">Reference proteome</keyword>
<keyword evidence="7" id="KW-0812">Transmembrane</keyword>
<dbReference type="GO" id="GO:0032549">
    <property type="term" value="F:ribonucleoside binding"/>
    <property type="evidence" value="ECO:0007669"/>
    <property type="project" value="InterPro"/>
</dbReference>
<evidence type="ECO:0000256" key="5">
    <source>
        <dbReference type="ARBA" id="ARBA00022695"/>
    </source>
</evidence>
<comment type="caution">
    <text evidence="9">The sequence shown here is derived from an EMBL/GenBank/DDBJ whole genome shotgun (WGS) entry which is preliminary data.</text>
</comment>
<evidence type="ECO:0000256" key="6">
    <source>
        <dbReference type="ARBA" id="ARBA00023163"/>
    </source>
</evidence>
<dbReference type="PANTHER" id="PTHR20856">
    <property type="entry name" value="DNA-DIRECTED RNA POLYMERASE I SUBUNIT 2"/>
    <property type="match status" value="1"/>
</dbReference>
<keyword evidence="7" id="KW-1133">Transmembrane helix</keyword>
<dbReference type="Pfam" id="PF04563">
    <property type="entry name" value="RNA_pol_Rpb2_1"/>
    <property type="match status" value="1"/>
</dbReference>
<dbReference type="Proteomes" id="UP001280121">
    <property type="component" value="Unassembled WGS sequence"/>
</dbReference>
<feature type="transmembrane region" description="Helical" evidence="7">
    <location>
        <begin position="104"/>
        <end position="126"/>
    </location>
</feature>
<gene>
    <name evidence="9" type="ORF">Ddye_019185</name>
</gene>
<evidence type="ECO:0000259" key="8">
    <source>
        <dbReference type="Pfam" id="PF04563"/>
    </source>
</evidence>
<dbReference type="EMBL" id="JANJYI010000006">
    <property type="protein sequence ID" value="KAK2643990.1"/>
    <property type="molecule type" value="Genomic_DNA"/>
</dbReference>
<dbReference type="InterPro" id="IPR007644">
    <property type="entry name" value="RNA_pol_bsu_protrusion"/>
</dbReference>
<dbReference type="GO" id="GO:0003677">
    <property type="term" value="F:DNA binding"/>
    <property type="evidence" value="ECO:0007669"/>
    <property type="project" value="InterPro"/>
</dbReference>
<dbReference type="InterPro" id="IPR015712">
    <property type="entry name" value="DNA-dir_RNA_pol_su2"/>
</dbReference>
<comment type="similarity">
    <text evidence="1">Belongs to the RNA polymerase beta chain family.</text>
</comment>